<proteinExistence type="predicted"/>
<gene>
    <name evidence="2" type="ORF">SAMN05216559_2218</name>
</gene>
<dbReference type="RefSeq" id="WP_089816597.1">
    <property type="nucleotide sequence ID" value="NZ_FOZK01000002.1"/>
</dbReference>
<evidence type="ECO:0000313" key="2">
    <source>
        <dbReference type="EMBL" id="SFR99498.1"/>
    </source>
</evidence>
<dbReference type="InterPro" id="IPR058465">
    <property type="entry name" value="DUF8152"/>
</dbReference>
<dbReference type="EMBL" id="FOZK01000002">
    <property type="protein sequence ID" value="SFR99498.1"/>
    <property type="molecule type" value="Genomic_DNA"/>
</dbReference>
<name>A0A1I6L8D5_9EURY</name>
<dbReference type="AlphaFoldDB" id="A0A1I6L8D5"/>
<reference evidence="2 3" key="1">
    <citation type="submission" date="2016-10" db="EMBL/GenBank/DDBJ databases">
        <authorList>
            <person name="de Groot N.N."/>
        </authorList>
    </citation>
    <scope>NUCLEOTIDE SEQUENCE [LARGE SCALE GENOMIC DNA]</scope>
    <source>
        <strain evidence="2 3">CGMCC 1.10457</strain>
    </source>
</reference>
<protein>
    <recommendedName>
        <fullName evidence="1">DUF8152 domain-containing protein</fullName>
    </recommendedName>
</protein>
<accession>A0A1I6L8D5</accession>
<dbReference type="OrthoDB" id="204708at2157"/>
<organism evidence="2 3">
    <name type="scientific">Halomicrobium zhouii</name>
    <dbReference type="NCBI Taxonomy" id="767519"/>
    <lineage>
        <taxon>Archaea</taxon>
        <taxon>Methanobacteriati</taxon>
        <taxon>Methanobacteriota</taxon>
        <taxon>Stenosarchaea group</taxon>
        <taxon>Halobacteria</taxon>
        <taxon>Halobacteriales</taxon>
        <taxon>Haloarculaceae</taxon>
        <taxon>Halomicrobium</taxon>
    </lineage>
</organism>
<sequence>MTDDAGDLAALHDHLAATGELPVERSASRWLGEAEALAADLRESDLPADVVADRLATIEKLLGEVEETGDERADEHVAAARERLSDARARFD</sequence>
<evidence type="ECO:0000313" key="3">
    <source>
        <dbReference type="Proteomes" id="UP000199062"/>
    </source>
</evidence>
<evidence type="ECO:0000259" key="1">
    <source>
        <dbReference type="Pfam" id="PF26479"/>
    </source>
</evidence>
<dbReference type="Proteomes" id="UP000199062">
    <property type="component" value="Unassembled WGS sequence"/>
</dbReference>
<keyword evidence="3" id="KW-1185">Reference proteome</keyword>
<dbReference type="STRING" id="767519.SAMN05216559_2218"/>
<dbReference type="Pfam" id="PF26479">
    <property type="entry name" value="DUF8152"/>
    <property type="match status" value="1"/>
</dbReference>
<feature type="domain" description="DUF8152" evidence="1">
    <location>
        <begin position="8"/>
        <end position="88"/>
    </location>
</feature>